<feature type="transmembrane region" description="Helical" evidence="1">
    <location>
        <begin position="148"/>
        <end position="168"/>
    </location>
</feature>
<proteinExistence type="predicted"/>
<accession>A0A6G5QE41</accession>
<reference evidence="2 3" key="1">
    <citation type="submission" date="2016-07" db="EMBL/GenBank/DDBJ databases">
        <title>Comparative genomics of the Campylobacter concisus group.</title>
        <authorList>
            <person name="Miller W.G."/>
            <person name="Yee E."/>
            <person name="Chapman M.H."/>
            <person name="Huynh S."/>
            <person name="Bono J.L."/>
            <person name="On S.L.W."/>
            <person name="StLeger J."/>
            <person name="Foster G."/>
            <person name="Parker C.T."/>
        </authorList>
    </citation>
    <scope>NUCLEOTIDE SEQUENCE [LARGE SCALE GENOMIC DNA]</scope>
    <source>
        <strain evidence="2 3">CCUG 21559</strain>
    </source>
</reference>
<organism evidence="2 3">
    <name type="scientific">Campylobacter mucosalis CCUG 21559</name>
    <dbReference type="NCBI Taxonomy" id="1032067"/>
    <lineage>
        <taxon>Bacteria</taxon>
        <taxon>Pseudomonadati</taxon>
        <taxon>Campylobacterota</taxon>
        <taxon>Epsilonproteobacteria</taxon>
        <taxon>Campylobacterales</taxon>
        <taxon>Campylobacteraceae</taxon>
        <taxon>Campylobacter</taxon>
    </lineage>
</organism>
<keyword evidence="1" id="KW-0472">Membrane</keyword>
<dbReference type="RefSeq" id="WP_171993228.1">
    <property type="nucleotide sequence ID" value="NZ_CP012542.1"/>
</dbReference>
<dbReference type="AlphaFoldDB" id="A0A6G5QE41"/>
<dbReference type="Proteomes" id="UP000503264">
    <property type="component" value="Chromosome"/>
</dbReference>
<evidence type="ECO:0000313" key="3">
    <source>
        <dbReference type="Proteomes" id="UP000503264"/>
    </source>
</evidence>
<dbReference type="PANTHER" id="PTHR34219">
    <property type="entry name" value="IRON-REGULATED INNER MEMBRANE PROTEIN-RELATED"/>
    <property type="match status" value="1"/>
</dbReference>
<gene>
    <name evidence="2" type="ORF">CMUC_0069</name>
</gene>
<dbReference type="InterPro" id="IPR005625">
    <property type="entry name" value="PepSY-ass_TM"/>
</dbReference>
<keyword evidence="3" id="KW-1185">Reference proteome</keyword>
<evidence type="ECO:0000256" key="1">
    <source>
        <dbReference type="SAM" id="Phobius"/>
    </source>
</evidence>
<keyword evidence="1" id="KW-1133">Transmembrane helix</keyword>
<feature type="transmembrane region" description="Helical" evidence="1">
    <location>
        <begin position="318"/>
        <end position="340"/>
    </location>
</feature>
<dbReference type="EMBL" id="CP012542">
    <property type="protein sequence ID" value="QCD43894.1"/>
    <property type="molecule type" value="Genomic_DNA"/>
</dbReference>
<dbReference type="Pfam" id="PF03929">
    <property type="entry name" value="PepSY_TM"/>
    <property type="match status" value="1"/>
</dbReference>
<evidence type="ECO:0000313" key="2">
    <source>
        <dbReference type="EMBL" id="QCD43894.1"/>
    </source>
</evidence>
<feature type="transmembrane region" description="Helical" evidence="1">
    <location>
        <begin position="189"/>
        <end position="216"/>
    </location>
</feature>
<keyword evidence="1" id="KW-0812">Transmembrane</keyword>
<protein>
    <submittedName>
        <fullName evidence="2">Putative iron-regulated membrane protein</fullName>
    </submittedName>
</protein>
<name>A0A6G5QE41_9BACT</name>
<sequence length="347" mass="38951">MIFKRNKFIFNLHLLLTFLFALPLLVVTLSAPFAQYRNEIAQLINSYDVNIAKSDAPYLKMSEILAKFSQNFGTINLVALTIQSDKDKAVKISVLNDKQLQKFFINPYNGEAVLEKGSSVAKAILSVHRNLGLGLFESKELLSLGKNIVAISSIGLFVLILSGFWLYLPTIKGGIKKAGILNFKRKGYGFLYQLHGVLGIWLSLLLCVMCLTGLYWSYDFVRSGVNTAFGVDAKPGKKPQPNAIKLENFSQIDEILTSVTDFKTLTIYAENDTLKFKKDNNATLKKPTNGLKFQTPRDVSRFWLSIHQGSIFGEVGRVIYSLTSTLFVLFVITGFMMMSWRLNRRAG</sequence>